<feature type="compositionally biased region" description="Polar residues" evidence="1">
    <location>
        <begin position="360"/>
        <end position="404"/>
    </location>
</feature>
<reference evidence="4" key="1">
    <citation type="journal article" date="2006" name="PLoS Biol.">
        <title>Macronuclear genome sequence of the ciliate Tetrahymena thermophila, a model eukaryote.</title>
        <authorList>
            <person name="Eisen J.A."/>
            <person name="Coyne R.S."/>
            <person name="Wu M."/>
            <person name="Wu D."/>
            <person name="Thiagarajan M."/>
            <person name="Wortman J.R."/>
            <person name="Badger J.H."/>
            <person name="Ren Q."/>
            <person name="Amedeo P."/>
            <person name="Jones K.M."/>
            <person name="Tallon L.J."/>
            <person name="Delcher A.L."/>
            <person name="Salzberg S.L."/>
            <person name="Silva J.C."/>
            <person name="Haas B.J."/>
            <person name="Majoros W.H."/>
            <person name="Farzad M."/>
            <person name="Carlton J.M."/>
            <person name="Smith R.K. Jr."/>
            <person name="Garg J."/>
            <person name="Pearlman R.E."/>
            <person name="Karrer K.M."/>
            <person name="Sun L."/>
            <person name="Manning G."/>
            <person name="Elde N.C."/>
            <person name="Turkewitz A.P."/>
            <person name="Asai D.J."/>
            <person name="Wilkes D.E."/>
            <person name="Wang Y."/>
            <person name="Cai H."/>
            <person name="Collins K."/>
            <person name="Stewart B.A."/>
            <person name="Lee S.R."/>
            <person name="Wilamowska K."/>
            <person name="Weinberg Z."/>
            <person name="Ruzzo W.L."/>
            <person name="Wloga D."/>
            <person name="Gaertig J."/>
            <person name="Frankel J."/>
            <person name="Tsao C.-C."/>
            <person name="Gorovsky M.A."/>
            <person name="Keeling P.J."/>
            <person name="Waller R.F."/>
            <person name="Patron N.J."/>
            <person name="Cherry J.M."/>
            <person name="Stover N.A."/>
            <person name="Krieger C.J."/>
            <person name="del Toro C."/>
            <person name="Ryder H.F."/>
            <person name="Williamson S.C."/>
            <person name="Barbeau R.A."/>
            <person name="Hamilton E.P."/>
            <person name="Orias E."/>
        </authorList>
    </citation>
    <scope>NUCLEOTIDE SEQUENCE [LARGE SCALE GENOMIC DNA]</scope>
    <source>
        <strain evidence="4">SB210</strain>
    </source>
</reference>
<feature type="region of interest" description="Disordered" evidence="1">
    <location>
        <begin position="337"/>
        <end position="404"/>
    </location>
</feature>
<dbReference type="EMBL" id="GG662639">
    <property type="protein sequence ID" value="EAR99547.2"/>
    <property type="molecule type" value="Genomic_DNA"/>
</dbReference>
<feature type="domain" description="Cyclic nucleotide-binding" evidence="2">
    <location>
        <begin position="25"/>
        <end position="136"/>
    </location>
</feature>
<dbReference type="PANTHER" id="PTHR23011">
    <property type="entry name" value="CYCLIC NUCLEOTIDE-BINDING DOMAIN CONTAINING PROTEIN"/>
    <property type="match status" value="1"/>
</dbReference>
<organism evidence="3 4">
    <name type="scientific">Tetrahymena thermophila (strain SB210)</name>
    <dbReference type="NCBI Taxonomy" id="312017"/>
    <lineage>
        <taxon>Eukaryota</taxon>
        <taxon>Sar</taxon>
        <taxon>Alveolata</taxon>
        <taxon>Ciliophora</taxon>
        <taxon>Intramacronucleata</taxon>
        <taxon>Oligohymenophorea</taxon>
        <taxon>Hymenostomatida</taxon>
        <taxon>Tetrahymenina</taxon>
        <taxon>Tetrahymenidae</taxon>
        <taxon>Tetrahymena</taxon>
    </lineage>
</organism>
<proteinExistence type="predicted"/>
<feature type="compositionally biased region" description="Polar residues" evidence="1">
    <location>
        <begin position="337"/>
        <end position="347"/>
    </location>
</feature>
<dbReference type="STRING" id="312017.I7LVR0"/>
<sequence>MEGKDQNEKKISTNLIYWLQNNFKELKNISETKIQEILSSSQIISFNKGQKIVKIGDKAEYFYLIISGYCSVFISIPNQISSKGYLHLTEVKKLEPMQTFGELGLIHPNGLRSSEIESKTDCILIQVPREIYNKNLKNVVMNELNTLWGLIRQVSYLNHWNERDIANLIYKLPSKQYCLNQSVYSQGESPESGIFFILKGEFEIRKQIEVDVSIEQQELKRSELVNVKLETSTQKKQIHVQIAVLSAGCSFGEEEVVLNKKRESNIICISEGALVYQTTKNEFEKKFLWNQKTKESLNILISQRQLWAHQKLKEFKKTKEISKEIFNKKNLSKIFSPNSKYEQSANTREYEPTQDKSNKNFENTSLEFQQRTNSKSEYISATKSVNSNEQTSRRQSSQITGQDTMSLKQSMTIDILKDQNKLIGFESQDEDVHFNLNTFRNVQTIKREYSFSDQMASLIAENQQKSQKFGAINKEHLQKYCQQTASQLSNYSSKKFQNIPQLPETYQQNQGENIQTYIDRIKKSCYVKSVREEKKLVNQQEIKKEIKELTSQLLESFPNNKETKKCQNFVDFNFIRTQYKNKKIEEKQIQQPKINTEVKEKQEQSPIIQKKLSTQYSPSQPKFHEQQILFFQNDQSAKNLENKITFEEITDQKNQSTQQKYLIKSQSNQQQYVSIPLYLQEIDQKSNMDSKIKQKQHLLFPLEEQKEKIQSKIKSKELKLYLINSQKTFQYFKDQKGIDQINQDPKNKQTFQPRSSFSLLSNQYNQESQTNFAQNLETVNENTFKNQIINNSINKLNNQVDLIFDHKLIKQSTSTVQSVYDENSKILPKVRNNSETTHKNIKYQQQLNELNILNKLKISESCILNTKTTNFFNRCNHINDINKSQFSQVDELELNELNKDDAVFSNYKNSVNEQNSPILNPHLAHRSYNRKSQSLRQSFYKNSQNFNSNSNTSFTTIHNSQLIQSNCFNKDTLNSNLQSELSYQAKYHFNNIKRPKESISAEMHQLKTLQKNQFNFSKKNVFFKSDNLQKNTDLTKAFNHQFIIIQSEQNQKNKIFENLKKIQGKNYSNDQQFQQKMFVVKRNLYHN</sequence>
<dbReference type="GeneID" id="7839959"/>
<feature type="compositionally biased region" description="Basic and acidic residues" evidence="1">
    <location>
        <begin position="348"/>
        <end position="359"/>
    </location>
</feature>
<dbReference type="InterPro" id="IPR018488">
    <property type="entry name" value="cNMP-bd_CS"/>
</dbReference>
<dbReference type="AlphaFoldDB" id="I7LVR0"/>
<dbReference type="InterPro" id="IPR000595">
    <property type="entry name" value="cNMP-bd_dom"/>
</dbReference>
<dbReference type="Proteomes" id="UP000009168">
    <property type="component" value="Unassembled WGS sequence"/>
</dbReference>
<evidence type="ECO:0000259" key="2">
    <source>
        <dbReference type="PROSITE" id="PS50042"/>
    </source>
</evidence>
<dbReference type="CDD" id="cd00038">
    <property type="entry name" value="CAP_ED"/>
    <property type="match status" value="1"/>
</dbReference>
<dbReference type="Gene3D" id="2.60.120.10">
    <property type="entry name" value="Jelly Rolls"/>
    <property type="match status" value="2"/>
</dbReference>
<name>I7LVR0_TETTS</name>
<gene>
    <name evidence="3" type="ORF">TTHERM_00138100</name>
</gene>
<dbReference type="PANTHER" id="PTHR23011:SF28">
    <property type="entry name" value="CYCLIC NUCLEOTIDE-BINDING DOMAIN CONTAINING PROTEIN"/>
    <property type="match status" value="1"/>
</dbReference>
<dbReference type="SUPFAM" id="SSF51206">
    <property type="entry name" value="cAMP-binding domain-like"/>
    <property type="match status" value="2"/>
</dbReference>
<evidence type="ECO:0000313" key="3">
    <source>
        <dbReference type="EMBL" id="EAR99547.2"/>
    </source>
</evidence>
<dbReference type="InterPro" id="IPR014710">
    <property type="entry name" value="RmlC-like_jellyroll"/>
</dbReference>
<dbReference type="InterPro" id="IPR018490">
    <property type="entry name" value="cNMP-bd_dom_sf"/>
</dbReference>
<evidence type="ECO:0000256" key="1">
    <source>
        <dbReference type="SAM" id="MobiDB-lite"/>
    </source>
</evidence>
<dbReference type="Pfam" id="PF00027">
    <property type="entry name" value="cNMP_binding"/>
    <property type="match status" value="1"/>
</dbReference>
<dbReference type="PROSITE" id="PS50042">
    <property type="entry name" value="CNMP_BINDING_3"/>
    <property type="match status" value="1"/>
</dbReference>
<evidence type="ECO:0000313" key="4">
    <source>
        <dbReference type="Proteomes" id="UP000009168"/>
    </source>
</evidence>
<dbReference type="KEGG" id="tet:TTHERM_00138100"/>
<accession>I7LVR0</accession>
<dbReference type="InParanoid" id="I7LVR0"/>
<keyword evidence="4" id="KW-1185">Reference proteome</keyword>
<protein>
    <submittedName>
        <fullName evidence="3">Cyclic nucleotide-binding domain protein</fullName>
    </submittedName>
</protein>
<dbReference type="PROSITE" id="PS00888">
    <property type="entry name" value="CNMP_BINDING_1"/>
    <property type="match status" value="1"/>
</dbReference>
<dbReference type="RefSeq" id="XP_001019792.2">
    <property type="nucleotide sequence ID" value="XM_001019792.2"/>
</dbReference>